<name>A0AAW8R9H0_CARDV</name>
<dbReference type="CDD" id="cd03794">
    <property type="entry name" value="GT4_WbuB-like"/>
    <property type="match status" value="1"/>
</dbReference>
<comment type="caution">
    <text evidence="2">The sequence shown here is derived from an EMBL/GenBank/DDBJ whole genome shotgun (WGS) entry which is preliminary data.</text>
</comment>
<reference evidence="2" key="1">
    <citation type="submission" date="2022-04" db="EMBL/GenBank/DDBJ databases">
        <title>Draft genome sequences of lactic acid bacteria (LAB) strains involved in meat spoilage.</title>
        <authorList>
            <person name="Palevich N."/>
        </authorList>
    </citation>
    <scope>NUCLEOTIDE SEQUENCE</scope>
    <source>
        <strain evidence="2">9-14</strain>
    </source>
</reference>
<protein>
    <submittedName>
        <fullName evidence="2">Glycosyltransferase family 4 protein</fullName>
    </submittedName>
</protein>
<sequence>MNIWIVGVGEPLPIDGENTRLRRVGNLAKYISETKDEVHWFSTSFDHYKKKQRVEQDKTVELNSNFFLHVAKVSGYKKNISFARILHHQDAAKQIKKLMEQENKPDVILAGNTPIEVVSMVVEYGKQNNVPVVIDIRDLWPEVFKEVFPNYMNVLVNPYVAWNKHKLRKTFSNATSLIGLSEGFLNYALAISKRDKNSLDTVIPIGYPNYEYNYTSSEFNKLWGNYDITTDDFIVSFTGNFGRQFSFEEIMEASNKLKYEKKIKFVLCGTGENFDKIKELAPDNVIFPGWIEKDMITSLLQYSKIGVAPYINSVNYQLNTPNKFGEYLSASLPILVSVEGEMKNRLIENSCGNSYQNGEELSNLIKGYFDNSEKLTIQSENARALFLSDFNGDIVSETIKRQLEKVAFKQID</sequence>
<accession>A0AAW8R9H0</accession>
<dbReference type="Pfam" id="PF00534">
    <property type="entry name" value="Glycos_transf_1"/>
    <property type="match status" value="1"/>
</dbReference>
<evidence type="ECO:0000259" key="1">
    <source>
        <dbReference type="Pfam" id="PF00534"/>
    </source>
</evidence>
<organism evidence="2 3">
    <name type="scientific">Carnobacterium divergens</name>
    <name type="common">Lactobacillus divergens</name>
    <dbReference type="NCBI Taxonomy" id="2748"/>
    <lineage>
        <taxon>Bacteria</taxon>
        <taxon>Bacillati</taxon>
        <taxon>Bacillota</taxon>
        <taxon>Bacilli</taxon>
        <taxon>Lactobacillales</taxon>
        <taxon>Carnobacteriaceae</taxon>
        <taxon>Carnobacterium</taxon>
    </lineage>
</organism>
<evidence type="ECO:0000313" key="3">
    <source>
        <dbReference type="Proteomes" id="UP001249945"/>
    </source>
</evidence>
<dbReference type="SUPFAM" id="SSF53756">
    <property type="entry name" value="UDP-Glycosyltransferase/glycogen phosphorylase"/>
    <property type="match status" value="1"/>
</dbReference>
<dbReference type="GO" id="GO:0016757">
    <property type="term" value="F:glycosyltransferase activity"/>
    <property type="evidence" value="ECO:0007669"/>
    <property type="project" value="InterPro"/>
</dbReference>
<dbReference type="Gene3D" id="3.40.50.2000">
    <property type="entry name" value="Glycogen Phosphorylase B"/>
    <property type="match status" value="2"/>
</dbReference>
<proteinExistence type="predicted"/>
<dbReference type="EMBL" id="JALRMR010000003">
    <property type="protein sequence ID" value="MDT1973540.1"/>
    <property type="molecule type" value="Genomic_DNA"/>
</dbReference>
<feature type="domain" description="Glycosyl transferase family 1" evidence="1">
    <location>
        <begin position="228"/>
        <end position="383"/>
    </location>
</feature>
<dbReference type="AlphaFoldDB" id="A0AAW8R9H0"/>
<dbReference type="PANTHER" id="PTHR12526:SF638">
    <property type="entry name" value="SPORE COAT PROTEIN SA"/>
    <property type="match status" value="1"/>
</dbReference>
<evidence type="ECO:0000313" key="2">
    <source>
        <dbReference type="EMBL" id="MDT1973540.1"/>
    </source>
</evidence>
<gene>
    <name evidence="2" type="ORF">MX635_03925</name>
</gene>
<dbReference type="RefSeq" id="WP_311780094.1">
    <property type="nucleotide sequence ID" value="NZ_JALRMR010000003.1"/>
</dbReference>
<dbReference type="Proteomes" id="UP001249945">
    <property type="component" value="Unassembled WGS sequence"/>
</dbReference>
<dbReference type="PANTHER" id="PTHR12526">
    <property type="entry name" value="GLYCOSYLTRANSFERASE"/>
    <property type="match status" value="1"/>
</dbReference>
<dbReference type="InterPro" id="IPR001296">
    <property type="entry name" value="Glyco_trans_1"/>
</dbReference>